<accession>A0A2T2Y0J3</accession>
<dbReference type="InterPro" id="IPR018490">
    <property type="entry name" value="cNMP-bd_dom_sf"/>
</dbReference>
<dbReference type="HAMAP" id="MF_02072">
    <property type="entry name" value="IprA"/>
    <property type="match status" value="1"/>
</dbReference>
<gene>
    <name evidence="1" type="primary">iprA</name>
    <name evidence="3" type="ORF">C8256_15135</name>
</gene>
<feature type="domain" description="IprA winged helix-turn-helix" evidence="2">
    <location>
        <begin position="140"/>
        <end position="205"/>
    </location>
</feature>
<organism evidence="3 4">
    <name type="scientific">Kluyvera genomosp. 2</name>
    <dbReference type="NCBI Taxonomy" id="2774054"/>
    <lineage>
        <taxon>Bacteria</taxon>
        <taxon>Pseudomonadati</taxon>
        <taxon>Pseudomonadota</taxon>
        <taxon>Gammaproteobacteria</taxon>
        <taxon>Enterobacterales</taxon>
        <taxon>Enterobacteriaceae</taxon>
        <taxon>Kluyvera</taxon>
    </lineage>
</organism>
<sequence length="208" mass="23922">MPYLTKPHDEFVTLDKHLAPRGVSFNLMPGQRLLSDEQSLSDTTIVLQKGAVSLHRQNHAILFGVVQGPSIFGLAAAASPIHHYYSLTAEVECRGYSLPAKETLQCLDRYQLWREAFYWMAWQTRLLELRDKQLIGANHYHQIRETLLMMLGWDDNLRSRIGVLNYIQQRTRISRSVIAEVLAALRKGDYIQMEKGKLVGITRLPLEY</sequence>
<dbReference type="InterPro" id="IPR034719">
    <property type="entry name" value="IprA"/>
</dbReference>
<name>A0A2T2Y0J3_9ENTR</name>
<keyword evidence="1" id="KW-0346">Stress response</keyword>
<dbReference type="InterPro" id="IPR014710">
    <property type="entry name" value="RmlC-like_jellyroll"/>
</dbReference>
<evidence type="ECO:0000256" key="1">
    <source>
        <dbReference type="HAMAP-Rule" id="MF_02072"/>
    </source>
</evidence>
<dbReference type="EMBL" id="PYHO01000011">
    <property type="protein sequence ID" value="PSR46032.1"/>
    <property type="molecule type" value="Genomic_DNA"/>
</dbReference>
<evidence type="ECO:0000259" key="2">
    <source>
        <dbReference type="Pfam" id="PF15977"/>
    </source>
</evidence>
<feature type="DNA-binding region" description="H-T-H motif" evidence="1">
    <location>
        <begin position="164"/>
        <end position="183"/>
    </location>
</feature>
<dbReference type="GO" id="GO:0006979">
    <property type="term" value="P:response to oxidative stress"/>
    <property type="evidence" value="ECO:0007669"/>
    <property type="project" value="UniProtKB-UniRule"/>
</dbReference>
<dbReference type="SUPFAM" id="SSF51206">
    <property type="entry name" value="cAMP-binding domain-like"/>
    <property type="match status" value="1"/>
</dbReference>
<dbReference type="InterPro" id="IPR041687">
    <property type="entry name" value="HTH_46"/>
</dbReference>
<dbReference type="RefSeq" id="WP_106928106.1">
    <property type="nucleotide sequence ID" value="NZ_CABMMU010000011.1"/>
</dbReference>
<dbReference type="Gene3D" id="2.60.120.10">
    <property type="entry name" value="Jelly Rolls"/>
    <property type="match status" value="1"/>
</dbReference>
<comment type="function">
    <text evidence="1">Involved in oxidative stress resistance.</text>
</comment>
<keyword evidence="4" id="KW-1185">Reference proteome</keyword>
<comment type="caution">
    <text evidence="3">The sequence shown here is derived from an EMBL/GenBank/DDBJ whole genome shotgun (WGS) entry which is preliminary data.</text>
</comment>
<evidence type="ECO:0000313" key="3">
    <source>
        <dbReference type="EMBL" id="PSR46032.1"/>
    </source>
</evidence>
<protein>
    <recommendedName>
        <fullName evidence="1">Inhibitor of hydrogen peroxide resistance</fullName>
    </recommendedName>
</protein>
<dbReference type="AlphaFoldDB" id="A0A2T2Y0J3"/>
<reference evidence="3 4" key="1">
    <citation type="submission" date="2018-03" db="EMBL/GenBank/DDBJ databases">
        <title>First report of an OXA-48+CTX-M-M-producing Kluyvera ascorbata clone recovered from patients admitted in a University Hospital in Madrid, Spain.</title>
        <authorList>
            <person name="Hernandez-Garcia M."/>
            <person name="Leon-Sampedro R."/>
            <person name="Perez-Viso B."/>
            <person name="Morosini M.I."/>
            <person name="Lopez-Fresnena N."/>
            <person name="Coque T.M."/>
            <person name="Bonten M."/>
            <person name="Malhotra-Kumar S."/>
            <person name="Ruiz-Garbajosa P."/>
            <person name="Canton R."/>
        </authorList>
    </citation>
    <scope>NUCLEOTIDE SEQUENCE [LARGE SCALE GENOMIC DNA]</scope>
    <source>
        <strain evidence="3 4">KA2</strain>
    </source>
</reference>
<proteinExistence type="inferred from homology"/>
<dbReference type="Proteomes" id="UP000240892">
    <property type="component" value="Unassembled WGS sequence"/>
</dbReference>
<evidence type="ECO:0000313" key="4">
    <source>
        <dbReference type="Proteomes" id="UP000240892"/>
    </source>
</evidence>
<comment type="similarity">
    <text evidence="1">Belongs to the IprA family.</text>
</comment>
<dbReference type="Pfam" id="PF15977">
    <property type="entry name" value="HTH_46"/>
    <property type="match status" value="1"/>
</dbReference>